<keyword evidence="1" id="KW-0472">Membrane</keyword>
<dbReference type="RefSeq" id="XP_016217683.1">
    <property type="nucleotide sequence ID" value="XM_016354671.1"/>
</dbReference>
<organism evidence="2 3">
    <name type="scientific">Verruconis gallopava</name>
    <dbReference type="NCBI Taxonomy" id="253628"/>
    <lineage>
        <taxon>Eukaryota</taxon>
        <taxon>Fungi</taxon>
        <taxon>Dikarya</taxon>
        <taxon>Ascomycota</taxon>
        <taxon>Pezizomycotina</taxon>
        <taxon>Dothideomycetes</taxon>
        <taxon>Pleosporomycetidae</taxon>
        <taxon>Venturiales</taxon>
        <taxon>Sympoventuriaceae</taxon>
        <taxon>Verruconis</taxon>
    </lineage>
</organism>
<dbReference type="GO" id="GO:0006487">
    <property type="term" value="P:protein N-linked glycosylation"/>
    <property type="evidence" value="ECO:0007669"/>
    <property type="project" value="TreeGrafter"/>
</dbReference>
<dbReference type="InParanoid" id="A0A0D2B986"/>
<feature type="transmembrane region" description="Helical" evidence="1">
    <location>
        <begin position="158"/>
        <end position="179"/>
    </location>
</feature>
<accession>A0A0D2B986</accession>
<dbReference type="EMBL" id="KN847532">
    <property type="protein sequence ID" value="KIW07814.1"/>
    <property type="molecule type" value="Genomic_DNA"/>
</dbReference>
<dbReference type="Pfam" id="PF12326">
    <property type="entry name" value="EOS1"/>
    <property type="match status" value="1"/>
</dbReference>
<dbReference type="AlphaFoldDB" id="A0A0D2B986"/>
<feature type="transmembrane region" description="Helical" evidence="1">
    <location>
        <begin position="228"/>
        <end position="249"/>
    </location>
</feature>
<evidence type="ECO:0000313" key="3">
    <source>
        <dbReference type="Proteomes" id="UP000053259"/>
    </source>
</evidence>
<dbReference type="OrthoDB" id="2139606at2759"/>
<keyword evidence="1" id="KW-0812">Transmembrane</keyword>
<dbReference type="VEuPathDB" id="FungiDB:PV09_01734"/>
<dbReference type="Proteomes" id="UP000053259">
    <property type="component" value="Unassembled WGS sequence"/>
</dbReference>
<evidence type="ECO:0000256" key="1">
    <source>
        <dbReference type="SAM" id="Phobius"/>
    </source>
</evidence>
<feature type="transmembrane region" description="Helical" evidence="1">
    <location>
        <begin position="128"/>
        <end position="146"/>
    </location>
</feature>
<dbReference type="GO" id="GO:0034599">
    <property type="term" value="P:cellular response to oxidative stress"/>
    <property type="evidence" value="ECO:0007669"/>
    <property type="project" value="InterPro"/>
</dbReference>
<reference evidence="2 3" key="1">
    <citation type="submission" date="2015-01" db="EMBL/GenBank/DDBJ databases">
        <title>The Genome Sequence of Ochroconis gallopava CBS43764.</title>
        <authorList>
            <consortium name="The Broad Institute Genomics Platform"/>
            <person name="Cuomo C."/>
            <person name="de Hoog S."/>
            <person name="Gorbushina A."/>
            <person name="Stielow B."/>
            <person name="Teixiera M."/>
            <person name="Abouelleil A."/>
            <person name="Chapman S.B."/>
            <person name="Priest M."/>
            <person name="Young S.K."/>
            <person name="Wortman J."/>
            <person name="Nusbaum C."/>
            <person name="Birren B."/>
        </authorList>
    </citation>
    <scope>NUCLEOTIDE SEQUENCE [LARGE SCALE GENOMIC DNA]</scope>
    <source>
        <strain evidence="2 3">CBS 43764</strain>
    </source>
</reference>
<dbReference type="InterPro" id="IPR021100">
    <property type="entry name" value="N-glycosylation_EOS1"/>
</dbReference>
<evidence type="ECO:0000313" key="2">
    <source>
        <dbReference type="EMBL" id="KIW07814.1"/>
    </source>
</evidence>
<keyword evidence="3" id="KW-1185">Reference proteome</keyword>
<dbReference type="PANTHER" id="PTHR28147">
    <property type="entry name" value="N-GLYCOSYLATION PROTEIN EOS1"/>
    <property type="match status" value="1"/>
</dbReference>
<sequence>MSEELVLKEGHQVDDFAVDLDEAQDTLNLVPTGEPPAYADPPAYSTCPQEDIALSSTPPEHATGRLHPRAAVILGLKTHWHKWLFFCRLLSVAPELRFGIPILWKLASFLLGDPTTQKAFSEQGDPDYVFVEVMVAALWCAVSGYVSFFSMDLLMVRWLFHYTPIASIIRLITASFIYYVGTNVVLEYSNSGENPRNLLPSWILVATVLAMVYLTMHDRAAIKREDRSMPVFACASFITMCILVGLLHLQT</sequence>
<protein>
    <submittedName>
        <fullName evidence="2">Uncharacterized protein</fullName>
    </submittedName>
</protein>
<gene>
    <name evidence="2" type="ORF">PV09_01734</name>
</gene>
<dbReference type="GeneID" id="27309707"/>
<keyword evidence="1" id="KW-1133">Transmembrane helix</keyword>
<dbReference type="PANTHER" id="PTHR28147:SF1">
    <property type="entry name" value="N-GLYCOSYLATION PROTEIN EOS1"/>
    <property type="match status" value="1"/>
</dbReference>
<proteinExistence type="predicted"/>
<feature type="transmembrane region" description="Helical" evidence="1">
    <location>
        <begin position="199"/>
        <end position="216"/>
    </location>
</feature>
<name>A0A0D2B986_9PEZI</name>
<dbReference type="GO" id="GO:0005789">
    <property type="term" value="C:endoplasmic reticulum membrane"/>
    <property type="evidence" value="ECO:0007669"/>
    <property type="project" value="InterPro"/>
</dbReference>
<dbReference type="HOGENOM" id="CLU_043164_1_0_1"/>